<reference evidence="6" key="1">
    <citation type="submission" date="2023-10" db="EMBL/GenBank/DDBJ databases">
        <title>Genome assembly of Pristionchus species.</title>
        <authorList>
            <person name="Yoshida K."/>
            <person name="Sommer R.J."/>
        </authorList>
    </citation>
    <scope>NUCLEOTIDE SEQUENCE</scope>
    <source>
        <strain evidence="6">RS5133</strain>
    </source>
</reference>
<protein>
    <recommendedName>
        <fullName evidence="5">RING-type domain-containing protein</fullName>
    </recommendedName>
</protein>
<dbReference type="GO" id="GO:0008270">
    <property type="term" value="F:zinc ion binding"/>
    <property type="evidence" value="ECO:0007669"/>
    <property type="project" value="UniProtKB-KW"/>
</dbReference>
<sequence>DDDDDGVDWEDNSAVVKRAKAASLAGGAVPDMPAFPDRLESVDEQEIAASCPICAQPFLDTVPYGKRAARVLYCGHLVCTGCVETFLKENEVTSASDRHPCVVCRRRVRWTDLPICRTVAYLYSQLKMTNDLAKPLSHLPRLRMVTRKRMLDNRASTNMMTRELAHKTRKLVTMADLAYEQHRENSDELADREFTERIENQAQAD</sequence>
<gene>
    <name evidence="6" type="ORF">PFISCL1PPCAC_7661</name>
</gene>
<dbReference type="Pfam" id="PF00097">
    <property type="entry name" value="zf-C3HC4"/>
    <property type="match status" value="1"/>
</dbReference>
<evidence type="ECO:0000256" key="4">
    <source>
        <dbReference type="PROSITE-ProRule" id="PRU00175"/>
    </source>
</evidence>
<evidence type="ECO:0000259" key="5">
    <source>
        <dbReference type="PROSITE" id="PS50089"/>
    </source>
</evidence>
<evidence type="ECO:0000256" key="3">
    <source>
        <dbReference type="ARBA" id="ARBA00022833"/>
    </source>
</evidence>
<evidence type="ECO:0000313" key="7">
    <source>
        <dbReference type="Proteomes" id="UP001432322"/>
    </source>
</evidence>
<organism evidence="6 7">
    <name type="scientific">Pristionchus fissidentatus</name>
    <dbReference type="NCBI Taxonomy" id="1538716"/>
    <lineage>
        <taxon>Eukaryota</taxon>
        <taxon>Metazoa</taxon>
        <taxon>Ecdysozoa</taxon>
        <taxon>Nematoda</taxon>
        <taxon>Chromadorea</taxon>
        <taxon>Rhabditida</taxon>
        <taxon>Rhabditina</taxon>
        <taxon>Diplogasteromorpha</taxon>
        <taxon>Diplogasteroidea</taxon>
        <taxon>Neodiplogasteridae</taxon>
        <taxon>Pristionchus</taxon>
    </lineage>
</organism>
<dbReference type="Proteomes" id="UP001432322">
    <property type="component" value="Unassembled WGS sequence"/>
</dbReference>
<feature type="domain" description="RING-type" evidence="5">
    <location>
        <begin position="51"/>
        <end position="105"/>
    </location>
</feature>
<accession>A0AAV5VD35</accession>
<dbReference type="InterPro" id="IPR018957">
    <property type="entry name" value="Znf_C3HC4_RING-type"/>
</dbReference>
<feature type="non-terminal residue" evidence="6">
    <location>
        <position position="1"/>
    </location>
</feature>
<evidence type="ECO:0000256" key="1">
    <source>
        <dbReference type="ARBA" id="ARBA00022723"/>
    </source>
</evidence>
<proteinExistence type="predicted"/>
<evidence type="ECO:0000256" key="2">
    <source>
        <dbReference type="ARBA" id="ARBA00022771"/>
    </source>
</evidence>
<keyword evidence="7" id="KW-1185">Reference proteome</keyword>
<evidence type="ECO:0000313" key="6">
    <source>
        <dbReference type="EMBL" id="GMT16364.1"/>
    </source>
</evidence>
<keyword evidence="3" id="KW-0862">Zinc</keyword>
<dbReference type="PROSITE" id="PS00518">
    <property type="entry name" value="ZF_RING_1"/>
    <property type="match status" value="1"/>
</dbReference>
<keyword evidence="2 4" id="KW-0863">Zinc-finger</keyword>
<dbReference type="PROSITE" id="PS50089">
    <property type="entry name" value="ZF_RING_2"/>
    <property type="match status" value="1"/>
</dbReference>
<name>A0AAV5VD35_9BILA</name>
<feature type="non-terminal residue" evidence="6">
    <location>
        <position position="205"/>
    </location>
</feature>
<dbReference type="AlphaFoldDB" id="A0AAV5VD35"/>
<dbReference type="SUPFAM" id="SSF57850">
    <property type="entry name" value="RING/U-box"/>
    <property type="match status" value="1"/>
</dbReference>
<keyword evidence="1" id="KW-0479">Metal-binding</keyword>
<dbReference type="InterPro" id="IPR017907">
    <property type="entry name" value="Znf_RING_CS"/>
</dbReference>
<dbReference type="EMBL" id="BTSY01000002">
    <property type="protein sequence ID" value="GMT16364.1"/>
    <property type="molecule type" value="Genomic_DNA"/>
</dbReference>
<comment type="caution">
    <text evidence="6">The sequence shown here is derived from an EMBL/GenBank/DDBJ whole genome shotgun (WGS) entry which is preliminary data.</text>
</comment>
<dbReference type="Gene3D" id="3.30.40.10">
    <property type="entry name" value="Zinc/RING finger domain, C3HC4 (zinc finger)"/>
    <property type="match status" value="1"/>
</dbReference>
<dbReference type="InterPro" id="IPR013083">
    <property type="entry name" value="Znf_RING/FYVE/PHD"/>
</dbReference>
<dbReference type="SMART" id="SM00184">
    <property type="entry name" value="RING"/>
    <property type="match status" value="1"/>
</dbReference>
<dbReference type="InterPro" id="IPR001841">
    <property type="entry name" value="Znf_RING"/>
</dbReference>